<organism evidence="7 8">
    <name type="scientific">Thermomonas fusca</name>
    <dbReference type="NCBI Taxonomy" id="215690"/>
    <lineage>
        <taxon>Bacteria</taxon>
        <taxon>Pseudomonadati</taxon>
        <taxon>Pseudomonadota</taxon>
        <taxon>Gammaproteobacteria</taxon>
        <taxon>Lysobacterales</taxon>
        <taxon>Lysobacteraceae</taxon>
        <taxon>Thermomonas</taxon>
    </lineage>
</organism>
<dbReference type="NCBIfam" id="TIGR02937">
    <property type="entry name" value="sigma70-ECF"/>
    <property type="match status" value="1"/>
</dbReference>
<dbReference type="GO" id="GO:0003677">
    <property type="term" value="F:DNA binding"/>
    <property type="evidence" value="ECO:0007669"/>
    <property type="project" value="InterPro"/>
</dbReference>
<dbReference type="CDD" id="cd06171">
    <property type="entry name" value="Sigma70_r4"/>
    <property type="match status" value="1"/>
</dbReference>
<evidence type="ECO:0000259" key="5">
    <source>
        <dbReference type="Pfam" id="PF04542"/>
    </source>
</evidence>
<feature type="domain" description="RNA polymerase sigma factor 70 region 4 type 2" evidence="6">
    <location>
        <begin position="151"/>
        <end position="201"/>
    </location>
</feature>
<evidence type="ECO:0000256" key="4">
    <source>
        <dbReference type="ARBA" id="ARBA00023163"/>
    </source>
</evidence>
<dbReference type="GO" id="GO:0006352">
    <property type="term" value="P:DNA-templated transcription initiation"/>
    <property type="evidence" value="ECO:0007669"/>
    <property type="project" value="InterPro"/>
</dbReference>
<dbReference type="Proteomes" id="UP000308508">
    <property type="component" value="Unassembled WGS sequence"/>
</dbReference>
<dbReference type="SUPFAM" id="SSF88659">
    <property type="entry name" value="Sigma3 and sigma4 domains of RNA polymerase sigma factors"/>
    <property type="match status" value="1"/>
</dbReference>
<dbReference type="InterPro" id="IPR013324">
    <property type="entry name" value="RNA_pol_sigma_r3/r4-like"/>
</dbReference>
<evidence type="ECO:0000256" key="1">
    <source>
        <dbReference type="ARBA" id="ARBA00010641"/>
    </source>
</evidence>
<proteinExistence type="inferred from homology"/>
<dbReference type="Pfam" id="PF04542">
    <property type="entry name" value="Sigma70_r2"/>
    <property type="match status" value="1"/>
</dbReference>
<dbReference type="Pfam" id="PF08281">
    <property type="entry name" value="Sigma70_r4_2"/>
    <property type="match status" value="1"/>
</dbReference>
<keyword evidence="3" id="KW-0731">Sigma factor</keyword>
<dbReference type="InterPro" id="IPR014284">
    <property type="entry name" value="RNA_pol_sigma-70_dom"/>
</dbReference>
<dbReference type="Gene3D" id="1.10.1740.10">
    <property type="match status" value="1"/>
</dbReference>
<dbReference type="InterPro" id="IPR036388">
    <property type="entry name" value="WH-like_DNA-bd_sf"/>
</dbReference>
<sequence>MRSDPNRGNLSPFEAARSMSIAEASPGDPGYWSGQMQAVARRRDQTCFMRIYDHFAPRVRLYLRGLGAREAVAEELAQEALLRLWQRADSYDAARSSLATWLFRIARNLHIDRLRRENQWIAVDMEPLEFEAETDNPAFSSAESFAAHADLNERIERLSATQARLIRMSYFEAKSHQQIADELGMPLGTVKSSIRRAFLRLQSGVQEAT</sequence>
<dbReference type="Gene3D" id="1.10.10.10">
    <property type="entry name" value="Winged helix-like DNA-binding domain superfamily/Winged helix DNA-binding domain"/>
    <property type="match status" value="1"/>
</dbReference>
<keyword evidence="2" id="KW-0805">Transcription regulation</keyword>
<dbReference type="InterPro" id="IPR013249">
    <property type="entry name" value="RNA_pol_sigma70_r4_t2"/>
</dbReference>
<dbReference type="PANTHER" id="PTHR43133:SF62">
    <property type="entry name" value="RNA POLYMERASE SIGMA FACTOR SIGZ"/>
    <property type="match status" value="1"/>
</dbReference>
<dbReference type="SUPFAM" id="SSF88946">
    <property type="entry name" value="Sigma2 domain of RNA polymerase sigma factors"/>
    <property type="match status" value="1"/>
</dbReference>
<comment type="similarity">
    <text evidence="1">Belongs to the sigma-70 factor family. ECF subfamily.</text>
</comment>
<reference evidence="7 8" key="1">
    <citation type="submission" date="2019-04" db="EMBL/GenBank/DDBJ databases">
        <authorList>
            <person name="Grouzdev D.S."/>
            <person name="Nazina T.N."/>
        </authorList>
    </citation>
    <scope>NUCLEOTIDE SEQUENCE [LARGE SCALE GENOMIC DNA]</scope>
    <source>
        <strain evidence="7 8">SHC 3-19</strain>
    </source>
</reference>
<keyword evidence="8" id="KW-1185">Reference proteome</keyword>
<keyword evidence="4" id="KW-0804">Transcription</keyword>
<dbReference type="InterPro" id="IPR013325">
    <property type="entry name" value="RNA_pol_sigma_r2"/>
</dbReference>
<name>A0A5R9PHB6_9GAMM</name>
<evidence type="ECO:0000259" key="6">
    <source>
        <dbReference type="Pfam" id="PF08281"/>
    </source>
</evidence>
<evidence type="ECO:0000313" key="7">
    <source>
        <dbReference type="EMBL" id="TLX22393.1"/>
    </source>
</evidence>
<dbReference type="GO" id="GO:0016987">
    <property type="term" value="F:sigma factor activity"/>
    <property type="evidence" value="ECO:0007669"/>
    <property type="project" value="UniProtKB-KW"/>
</dbReference>
<dbReference type="EMBL" id="SROY01000002">
    <property type="protein sequence ID" value="TLX22393.1"/>
    <property type="molecule type" value="Genomic_DNA"/>
</dbReference>
<dbReference type="AlphaFoldDB" id="A0A5R9PHB6"/>
<evidence type="ECO:0000313" key="8">
    <source>
        <dbReference type="Proteomes" id="UP000308508"/>
    </source>
</evidence>
<dbReference type="InterPro" id="IPR039425">
    <property type="entry name" value="RNA_pol_sigma-70-like"/>
</dbReference>
<dbReference type="InterPro" id="IPR007627">
    <property type="entry name" value="RNA_pol_sigma70_r2"/>
</dbReference>
<dbReference type="PANTHER" id="PTHR43133">
    <property type="entry name" value="RNA POLYMERASE ECF-TYPE SIGMA FACTO"/>
    <property type="match status" value="1"/>
</dbReference>
<comment type="caution">
    <text evidence="7">The sequence shown here is derived from an EMBL/GenBank/DDBJ whole genome shotgun (WGS) entry which is preliminary data.</text>
</comment>
<dbReference type="STRING" id="1123377.GCA_000423885_02192"/>
<evidence type="ECO:0000256" key="3">
    <source>
        <dbReference type="ARBA" id="ARBA00023082"/>
    </source>
</evidence>
<evidence type="ECO:0000256" key="2">
    <source>
        <dbReference type="ARBA" id="ARBA00023015"/>
    </source>
</evidence>
<feature type="domain" description="RNA polymerase sigma-70 region 2" evidence="5">
    <location>
        <begin position="51"/>
        <end position="118"/>
    </location>
</feature>
<accession>A0A5R9PHB6</accession>
<gene>
    <name evidence="7" type="ORF">E5S66_07755</name>
</gene>
<protein>
    <submittedName>
        <fullName evidence="7">Sigma-70 family RNA polymerase sigma factor</fullName>
    </submittedName>
</protein>